<evidence type="ECO:0000313" key="7">
    <source>
        <dbReference type="Proteomes" id="UP000185984"/>
    </source>
</evidence>
<dbReference type="GO" id="GO:0045892">
    <property type="term" value="P:negative regulation of DNA-templated transcription"/>
    <property type="evidence" value="ECO:0007669"/>
    <property type="project" value="UniProtKB-ARBA"/>
</dbReference>
<sequence>MANSPLRNSHSAINYLNEVGVLAAQIESEPLESGNTKREQILQGAMQVFLKQGYAKTSMDRVAAAAGVSKQTIYSHFQDKEGLFVALIERVTIRSFLSEFQNPFEGEPQTVLRRIAEKFLAKMDDQEYIAFFRLVIAESARFPELAQLYTRTVVQFGFQNLSNYFTAHPELNIADTEATARIFLGSLVAFVLAQEVLHGKHTMPMEKERLISSLMNCVLCQASLN</sequence>
<dbReference type="EMBL" id="MRCC01000004">
    <property type="protein sequence ID" value="OKH28047.1"/>
    <property type="molecule type" value="Genomic_DNA"/>
</dbReference>
<dbReference type="Proteomes" id="UP000185984">
    <property type="component" value="Unassembled WGS sequence"/>
</dbReference>
<dbReference type="SUPFAM" id="SSF48498">
    <property type="entry name" value="Tetracyclin repressor-like, C-terminal domain"/>
    <property type="match status" value="1"/>
</dbReference>
<dbReference type="PANTHER" id="PTHR30055:SF146">
    <property type="entry name" value="HTH-TYPE TRANSCRIPTIONAL DUAL REGULATOR CECR"/>
    <property type="match status" value="1"/>
</dbReference>
<evidence type="ECO:0000256" key="4">
    <source>
        <dbReference type="PROSITE-ProRule" id="PRU00335"/>
    </source>
</evidence>
<dbReference type="InterPro" id="IPR039536">
    <property type="entry name" value="TetR_C_Proteobacteria"/>
</dbReference>
<proteinExistence type="predicted"/>
<dbReference type="Pfam" id="PF00440">
    <property type="entry name" value="TetR_N"/>
    <property type="match status" value="1"/>
</dbReference>
<gene>
    <name evidence="6" type="ORF">NIES1031_05595</name>
</gene>
<dbReference type="InterPro" id="IPR036271">
    <property type="entry name" value="Tet_transcr_reg_TetR-rel_C_sf"/>
</dbReference>
<keyword evidence="1" id="KW-0805">Transcription regulation</keyword>
<dbReference type="InterPro" id="IPR009057">
    <property type="entry name" value="Homeodomain-like_sf"/>
</dbReference>
<dbReference type="AlphaFoldDB" id="A0A1U7HWQ1"/>
<accession>A0A1U7HWQ1</accession>
<dbReference type="Pfam" id="PF14246">
    <property type="entry name" value="TetR_C_7"/>
    <property type="match status" value="1"/>
</dbReference>
<evidence type="ECO:0000313" key="6">
    <source>
        <dbReference type="EMBL" id="OKH28047.1"/>
    </source>
</evidence>
<dbReference type="GO" id="GO:0003700">
    <property type="term" value="F:DNA-binding transcription factor activity"/>
    <property type="evidence" value="ECO:0007669"/>
    <property type="project" value="TreeGrafter"/>
</dbReference>
<evidence type="ECO:0000259" key="5">
    <source>
        <dbReference type="PROSITE" id="PS50977"/>
    </source>
</evidence>
<dbReference type="InterPro" id="IPR050109">
    <property type="entry name" value="HTH-type_TetR-like_transc_reg"/>
</dbReference>
<dbReference type="PANTHER" id="PTHR30055">
    <property type="entry name" value="HTH-TYPE TRANSCRIPTIONAL REGULATOR RUTR"/>
    <property type="match status" value="1"/>
</dbReference>
<dbReference type="GO" id="GO:0000976">
    <property type="term" value="F:transcription cis-regulatory region binding"/>
    <property type="evidence" value="ECO:0007669"/>
    <property type="project" value="TreeGrafter"/>
</dbReference>
<evidence type="ECO:0000256" key="1">
    <source>
        <dbReference type="ARBA" id="ARBA00023015"/>
    </source>
</evidence>
<dbReference type="Gene3D" id="1.10.357.10">
    <property type="entry name" value="Tetracycline Repressor, domain 2"/>
    <property type="match status" value="1"/>
</dbReference>
<feature type="domain" description="HTH tetR-type" evidence="5">
    <location>
        <begin position="35"/>
        <end position="95"/>
    </location>
</feature>
<evidence type="ECO:0000256" key="2">
    <source>
        <dbReference type="ARBA" id="ARBA00023125"/>
    </source>
</evidence>
<keyword evidence="7" id="KW-1185">Reference proteome</keyword>
<dbReference type="SUPFAM" id="SSF46689">
    <property type="entry name" value="Homeodomain-like"/>
    <property type="match status" value="1"/>
</dbReference>
<dbReference type="PROSITE" id="PS50977">
    <property type="entry name" value="HTH_TETR_2"/>
    <property type="match status" value="1"/>
</dbReference>
<feature type="DNA-binding region" description="H-T-H motif" evidence="4">
    <location>
        <begin position="58"/>
        <end position="77"/>
    </location>
</feature>
<dbReference type="RefSeq" id="WP_073548507.1">
    <property type="nucleotide sequence ID" value="NZ_CAWMVK010000034.1"/>
</dbReference>
<dbReference type="FunFam" id="1.10.10.60:FF:000141">
    <property type="entry name" value="TetR family transcriptional regulator"/>
    <property type="match status" value="1"/>
</dbReference>
<dbReference type="PRINTS" id="PR00455">
    <property type="entry name" value="HTHTETR"/>
</dbReference>
<organism evidence="6 7">
    <name type="scientific">Chroogloeocystis siderophila 5.2 s.c.1</name>
    <dbReference type="NCBI Taxonomy" id="247279"/>
    <lineage>
        <taxon>Bacteria</taxon>
        <taxon>Bacillati</taxon>
        <taxon>Cyanobacteriota</taxon>
        <taxon>Cyanophyceae</taxon>
        <taxon>Oscillatoriophycideae</taxon>
        <taxon>Chroococcales</taxon>
        <taxon>Chroococcaceae</taxon>
        <taxon>Chroogloeocystis</taxon>
    </lineage>
</organism>
<protein>
    <submittedName>
        <fullName evidence="6">TetR family transcriptional regulator</fullName>
    </submittedName>
</protein>
<dbReference type="STRING" id="247279.NIES1031_05595"/>
<name>A0A1U7HWQ1_9CHRO</name>
<comment type="caution">
    <text evidence="6">The sequence shown here is derived from an EMBL/GenBank/DDBJ whole genome shotgun (WGS) entry which is preliminary data.</text>
</comment>
<keyword evidence="3" id="KW-0804">Transcription</keyword>
<dbReference type="InterPro" id="IPR001647">
    <property type="entry name" value="HTH_TetR"/>
</dbReference>
<keyword evidence="2 4" id="KW-0238">DNA-binding</keyword>
<evidence type="ECO:0000256" key="3">
    <source>
        <dbReference type="ARBA" id="ARBA00023163"/>
    </source>
</evidence>
<reference evidence="6 7" key="1">
    <citation type="submission" date="2016-11" db="EMBL/GenBank/DDBJ databases">
        <title>Draft Genome Sequences of Nine Cyanobacterial Strains from Diverse Habitats.</title>
        <authorList>
            <person name="Zhu T."/>
            <person name="Hou S."/>
            <person name="Lu X."/>
            <person name="Hess W.R."/>
        </authorList>
    </citation>
    <scope>NUCLEOTIDE SEQUENCE [LARGE SCALE GENOMIC DNA]</scope>
    <source>
        <strain evidence="6 7">5.2 s.c.1</strain>
    </source>
</reference>